<evidence type="ECO:0000256" key="5">
    <source>
        <dbReference type="ARBA" id="ARBA00023136"/>
    </source>
</evidence>
<sequence length="404" mass="43355">MSLLERRPAVTVFLAFAFAYFFSALLRGVTATLSPTLTREFSLNATELGLLAGGYFLGFAATQLPLGTWLDRHGPKNVILCFLLVAVAGCLAFSAATSFPALMVARILCGVGVSACLMAPLTGYRRWFTAPAQLRANSWMLMTGSFGMVGSTLPVQWMVPVAGWRPVFWLLAGALGLAMALIAWAVPAWPSTPAGKEPHPGGYADVWRHPLFRRMSPIGFFSYGGLLAMQTLWAGPWMVRVSGYDPLQAAQGLFLINVSMLCTFWLWGMLNPWFARRGWSAQLMITWGLPLSFISLATIIIAGPAAGAWAWAAFCITSTFVSLAQPAVGLAFPAELSGRALSAFNLVIFAGVFVIQWGVGLLIDGFGAAGLGETGAFRCALAVFLGCGVMSYGYFVLAKDNSRQ</sequence>
<feature type="transmembrane region" description="Helical" evidence="6">
    <location>
        <begin position="103"/>
        <end position="124"/>
    </location>
</feature>
<feature type="transmembrane region" description="Helical" evidence="6">
    <location>
        <begin position="308"/>
        <end position="332"/>
    </location>
</feature>
<feature type="transmembrane region" description="Helical" evidence="6">
    <location>
        <begin position="344"/>
        <end position="363"/>
    </location>
</feature>
<keyword evidence="5 6" id="KW-0472">Membrane</keyword>
<dbReference type="InterPro" id="IPR011701">
    <property type="entry name" value="MFS"/>
</dbReference>
<keyword evidence="4 6" id="KW-1133">Transmembrane helix</keyword>
<evidence type="ECO:0000256" key="6">
    <source>
        <dbReference type="SAM" id="Phobius"/>
    </source>
</evidence>
<feature type="transmembrane region" description="Helical" evidence="6">
    <location>
        <begin position="50"/>
        <end position="70"/>
    </location>
</feature>
<protein>
    <submittedName>
        <fullName evidence="8">MFS transporter</fullName>
    </submittedName>
</protein>
<proteinExistence type="predicted"/>
<feature type="transmembrane region" description="Helical" evidence="6">
    <location>
        <begin position="218"/>
        <end position="237"/>
    </location>
</feature>
<comment type="caution">
    <text evidence="8">The sequence shown here is derived from an EMBL/GenBank/DDBJ whole genome shotgun (WGS) entry which is preliminary data.</text>
</comment>
<keyword evidence="9" id="KW-1185">Reference proteome</keyword>
<gene>
    <name evidence="8" type="ORF">I5803_11810</name>
</gene>
<dbReference type="PROSITE" id="PS50850">
    <property type="entry name" value="MFS"/>
    <property type="match status" value="1"/>
</dbReference>
<dbReference type="Gene3D" id="1.20.1250.20">
    <property type="entry name" value="MFS general substrate transporter like domains"/>
    <property type="match status" value="1"/>
</dbReference>
<feature type="transmembrane region" description="Helical" evidence="6">
    <location>
        <begin position="77"/>
        <end position="97"/>
    </location>
</feature>
<dbReference type="PANTHER" id="PTHR43124:SF3">
    <property type="entry name" value="CHLORAMPHENICOL EFFLUX PUMP RV0191"/>
    <property type="match status" value="1"/>
</dbReference>
<feature type="transmembrane region" description="Helical" evidence="6">
    <location>
        <begin position="279"/>
        <end position="302"/>
    </location>
</feature>
<feature type="transmembrane region" description="Helical" evidence="6">
    <location>
        <begin position="375"/>
        <end position="397"/>
    </location>
</feature>
<evidence type="ECO:0000259" key="7">
    <source>
        <dbReference type="PROSITE" id="PS50850"/>
    </source>
</evidence>
<keyword evidence="2" id="KW-1003">Cell membrane</keyword>
<evidence type="ECO:0000256" key="4">
    <source>
        <dbReference type="ARBA" id="ARBA00022989"/>
    </source>
</evidence>
<dbReference type="InterPro" id="IPR036259">
    <property type="entry name" value="MFS_trans_sf"/>
</dbReference>
<dbReference type="Proteomes" id="UP000651050">
    <property type="component" value="Unassembled WGS sequence"/>
</dbReference>
<dbReference type="Pfam" id="PF07690">
    <property type="entry name" value="MFS_1"/>
    <property type="match status" value="1"/>
</dbReference>
<dbReference type="InterPro" id="IPR050189">
    <property type="entry name" value="MFS_Efflux_Transporters"/>
</dbReference>
<comment type="subcellular location">
    <subcellularLocation>
        <location evidence="1">Cell membrane</location>
        <topology evidence="1">Multi-pass membrane protein</topology>
    </subcellularLocation>
</comment>
<reference evidence="8" key="1">
    <citation type="submission" date="2020-11" db="EMBL/GenBank/DDBJ databases">
        <title>Bacterial whole genome sequence for Caenimonas sp. DR4.4.</title>
        <authorList>
            <person name="Le V."/>
            <person name="Ko S.-R."/>
            <person name="Ahn C.-Y."/>
            <person name="Oh H.-M."/>
        </authorList>
    </citation>
    <scope>NUCLEOTIDE SEQUENCE</scope>
    <source>
        <strain evidence="8">DR4.4</strain>
    </source>
</reference>
<dbReference type="RefSeq" id="WP_196986552.1">
    <property type="nucleotide sequence ID" value="NZ_JADWYS010000001.1"/>
</dbReference>
<evidence type="ECO:0000313" key="9">
    <source>
        <dbReference type="Proteomes" id="UP000651050"/>
    </source>
</evidence>
<dbReference type="GO" id="GO:0005886">
    <property type="term" value="C:plasma membrane"/>
    <property type="evidence" value="ECO:0007669"/>
    <property type="project" value="UniProtKB-SubCell"/>
</dbReference>
<dbReference type="EMBL" id="JADWYS010000001">
    <property type="protein sequence ID" value="MBG9388709.1"/>
    <property type="molecule type" value="Genomic_DNA"/>
</dbReference>
<feature type="transmembrane region" description="Helical" evidence="6">
    <location>
        <begin position="12"/>
        <end position="30"/>
    </location>
</feature>
<dbReference type="GO" id="GO:0022857">
    <property type="term" value="F:transmembrane transporter activity"/>
    <property type="evidence" value="ECO:0007669"/>
    <property type="project" value="InterPro"/>
</dbReference>
<dbReference type="InterPro" id="IPR020846">
    <property type="entry name" value="MFS_dom"/>
</dbReference>
<evidence type="ECO:0000256" key="3">
    <source>
        <dbReference type="ARBA" id="ARBA00022692"/>
    </source>
</evidence>
<feature type="transmembrane region" description="Helical" evidence="6">
    <location>
        <begin position="136"/>
        <end position="155"/>
    </location>
</feature>
<feature type="domain" description="Major facilitator superfamily (MFS) profile" evidence="7">
    <location>
        <begin position="12"/>
        <end position="403"/>
    </location>
</feature>
<evidence type="ECO:0000256" key="1">
    <source>
        <dbReference type="ARBA" id="ARBA00004651"/>
    </source>
</evidence>
<keyword evidence="3 6" id="KW-0812">Transmembrane</keyword>
<dbReference type="PANTHER" id="PTHR43124">
    <property type="entry name" value="PURINE EFFLUX PUMP PBUE"/>
    <property type="match status" value="1"/>
</dbReference>
<dbReference type="SUPFAM" id="SSF103473">
    <property type="entry name" value="MFS general substrate transporter"/>
    <property type="match status" value="1"/>
</dbReference>
<accession>A0A931H501</accession>
<name>A0A931H501_9BURK</name>
<evidence type="ECO:0000256" key="2">
    <source>
        <dbReference type="ARBA" id="ARBA00022475"/>
    </source>
</evidence>
<feature type="transmembrane region" description="Helical" evidence="6">
    <location>
        <begin position="167"/>
        <end position="186"/>
    </location>
</feature>
<evidence type="ECO:0000313" key="8">
    <source>
        <dbReference type="EMBL" id="MBG9388709.1"/>
    </source>
</evidence>
<feature type="transmembrane region" description="Helical" evidence="6">
    <location>
        <begin position="249"/>
        <end position="267"/>
    </location>
</feature>
<dbReference type="AlphaFoldDB" id="A0A931H501"/>
<organism evidence="8 9">
    <name type="scientific">Caenimonas aquaedulcis</name>
    <dbReference type="NCBI Taxonomy" id="2793270"/>
    <lineage>
        <taxon>Bacteria</taxon>
        <taxon>Pseudomonadati</taxon>
        <taxon>Pseudomonadota</taxon>
        <taxon>Betaproteobacteria</taxon>
        <taxon>Burkholderiales</taxon>
        <taxon>Comamonadaceae</taxon>
        <taxon>Caenimonas</taxon>
    </lineage>
</organism>